<evidence type="ECO:0000313" key="3">
    <source>
        <dbReference type="Proteomes" id="UP001597493"/>
    </source>
</evidence>
<comment type="caution">
    <text evidence="2">The sequence shown here is derived from an EMBL/GenBank/DDBJ whole genome shotgun (WGS) entry which is preliminary data.</text>
</comment>
<dbReference type="NCBIfam" id="NF041644">
    <property type="entry name" value="CBO0543_fam"/>
    <property type="match status" value="1"/>
</dbReference>
<reference evidence="3" key="1">
    <citation type="journal article" date="2019" name="Int. J. Syst. Evol. Microbiol.">
        <title>The Global Catalogue of Microorganisms (GCM) 10K type strain sequencing project: providing services to taxonomists for standard genome sequencing and annotation.</title>
        <authorList>
            <consortium name="The Broad Institute Genomics Platform"/>
            <consortium name="The Broad Institute Genome Sequencing Center for Infectious Disease"/>
            <person name="Wu L."/>
            <person name="Ma J."/>
        </authorList>
    </citation>
    <scope>NUCLEOTIDE SEQUENCE [LARGE SCALE GENOMIC DNA]</scope>
    <source>
        <strain evidence="3">TISTR 1827</strain>
    </source>
</reference>
<dbReference type="Proteomes" id="UP001597493">
    <property type="component" value="Unassembled WGS sequence"/>
</dbReference>
<name>A0ABW5QRL7_9BACL</name>
<feature type="transmembrane region" description="Helical" evidence="1">
    <location>
        <begin position="144"/>
        <end position="162"/>
    </location>
</feature>
<keyword evidence="1" id="KW-0472">Membrane</keyword>
<keyword evidence="3" id="KW-1185">Reference proteome</keyword>
<proteinExistence type="predicted"/>
<evidence type="ECO:0000256" key="1">
    <source>
        <dbReference type="SAM" id="Phobius"/>
    </source>
</evidence>
<dbReference type="InterPro" id="IPR048147">
    <property type="entry name" value="CBO0543-like"/>
</dbReference>
<feature type="transmembrane region" description="Helical" evidence="1">
    <location>
        <begin position="26"/>
        <end position="44"/>
    </location>
</feature>
<dbReference type="RefSeq" id="WP_379269219.1">
    <property type="nucleotide sequence ID" value="NZ_JBHUGT010000031.1"/>
</dbReference>
<feature type="transmembrane region" description="Helical" evidence="1">
    <location>
        <begin position="65"/>
        <end position="84"/>
    </location>
</feature>
<keyword evidence="1" id="KW-1133">Transmembrane helix</keyword>
<organism evidence="2 3">
    <name type="scientific">Paenibacillus thailandensis</name>
    <dbReference type="NCBI Taxonomy" id="393250"/>
    <lineage>
        <taxon>Bacteria</taxon>
        <taxon>Bacillati</taxon>
        <taxon>Bacillota</taxon>
        <taxon>Bacilli</taxon>
        <taxon>Bacillales</taxon>
        <taxon>Paenibacillaceae</taxon>
        <taxon>Paenibacillus</taxon>
    </lineage>
</organism>
<protein>
    <submittedName>
        <fullName evidence="2">CBO0543 family protein</fullName>
    </submittedName>
</protein>
<sequence>MLHIALTVWALLSAWKWADWKRWKEFLPTIYYMVSMSLLYQYIAHNLYHLWHYERNVPNELITDNLYSFIIFPCTVMLFLSNFPNQKVPVLGHYLKWIMIYSSLEWIGKEIGYMSYHHGWSWMCSFLFNCMMFPMLRLHHIRPLYAIWITPIIILVILLIFYI</sequence>
<gene>
    <name evidence="2" type="ORF">ACFSW5_02105</name>
</gene>
<dbReference type="EMBL" id="JBHUMY010000001">
    <property type="protein sequence ID" value="MFD2659053.1"/>
    <property type="molecule type" value="Genomic_DNA"/>
</dbReference>
<evidence type="ECO:0000313" key="2">
    <source>
        <dbReference type="EMBL" id="MFD2659053.1"/>
    </source>
</evidence>
<accession>A0ABW5QRL7</accession>
<keyword evidence="1" id="KW-0812">Transmembrane</keyword>